<keyword evidence="2" id="KW-1185">Reference proteome</keyword>
<accession>A0ACD3R5Q2</accession>
<name>A0ACD3R5Q2_LARCR</name>
<dbReference type="Proteomes" id="UP000793456">
    <property type="component" value="Chromosome X"/>
</dbReference>
<organism evidence="1 2">
    <name type="scientific">Larimichthys crocea</name>
    <name type="common">Large yellow croaker</name>
    <name type="synonym">Pseudosciaena crocea</name>
    <dbReference type="NCBI Taxonomy" id="215358"/>
    <lineage>
        <taxon>Eukaryota</taxon>
        <taxon>Metazoa</taxon>
        <taxon>Chordata</taxon>
        <taxon>Craniata</taxon>
        <taxon>Vertebrata</taxon>
        <taxon>Euteleostomi</taxon>
        <taxon>Actinopterygii</taxon>
        <taxon>Neopterygii</taxon>
        <taxon>Teleostei</taxon>
        <taxon>Neoteleostei</taxon>
        <taxon>Acanthomorphata</taxon>
        <taxon>Eupercaria</taxon>
        <taxon>Sciaenidae</taxon>
        <taxon>Larimichthys</taxon>
    </lineage>
</organism>
<dbReference type="EMBL" id="CM011683">
    <property type="protein sequence ID" value="TMS14652.1"/>
    <property type="molecule type" value="Genomic_DNA"/>
</dbReference>
<evidence type="ECO:0000313" key="2">
    <source>
        <dbReference type="Proteomes" id="UP000793456"/>
    </source>
</evidence>
<gene>
    <name evidence="1" type="ORF">E3U43_023132</name>
</gene>
<protein>
    <submittedName>
        <fullName evidence="1">Uncharacterized protein</fullName>
    </submittedName>
</protein>
<sequence length="1148" mass="125804">MNPPPPVPKPRSRYVRDIYDRDPTGENLQPGGFSNGLYLSTGEDAPPLPQGGSDRDAVFPTLAGITDIIANNIPSLAGFATSIGGSAPSAPTAPTAPEPQAPPSIDSLVNSIGAHIPTLAGAASVVANPAAATLNPTSNTTPVPTANTGTASLDSIVNSLANIPSLAGIVNSVANPAVNSTTTPSAPPQSAPPPSLQRNGDAHTDVGALSQLVMSTLDQNAGVTLPPLDGPVRPPEDGPSCTNKEERPYITMLSCWASQEEVDTDSSNEEEVTEVTPTVSGADGPVERDPASNPSSNTNNLPLSPTGRLIPTRPPPPPPRQSGTPGKILKQKIPRAATIRVSRKRGGSAPKSSTPQSAVVRSSWLDVWKGFRHNVLWATMDGQLMSLWKKRTDRFSELLFHVSSITNVKKQDKRRFSVYFRKKHYDFMAHSDEVHEGWVESLLASRGQPSPAPPELHGQITMKDTRSRAYAAVWGHDLWIYPNKESYQLGIASFSVPLNVATVKSIGKHSFTLITPYKSFNLSVDSSKDLSIWLDSLSSSIRSALSCSQVALRLWENPDNKVCGDCSAANPEWASVNLLLVICQACAGQHRALGSKLSKVRSLKMDSKIWTEPLMQLFVSYGNRLANQVWAPAVPAMEQLRPESSDEERLNFIQDKYSRGRYRRVHALISSHALMDQRLCQVVCGDDIEETMSLICSGAKVCQSDPQNPSPIMLAEKAGQALQTELLRLNEYTQVPPYLPQSANRRLDSAPLGEEEEMLHGKLEEDRFFFSLENDSAACDVLDLREVLSVFLKDGPTHEFEMVTLSDQMICAADNQEELMSHMVHILKVILPGGVSYAEVCGASAVSQVCVVEVGGASKQSDAWLLLWEDGVSVHPVHKNTQQALNMELSALNRHEMDPSENIITMVTADRTVSFRFEEQHSCQSWFSQLQKALTNQRTGPQRPPATNKNPAQQSLYPVIDIRLRGTVPPGIERCISHITTYGLKVEGVYRRCGLSSKVNQLVAALITSPNSAPLECDEQGVLDAASALKQYIRQQESLIPDKEQQNWLHAAVISDERSRFSTYRRLLRQLPDNNRSTLNSLFGHFYMVQMFSQVNKMSAHNLAVVLVPNLFQAMNQDLLKLTREFIIHHTLLFLTPEREEEEQITVF</sequence>
<reference evidence="1" key="1">
    <citation type="submission" date="2018-11" db="EMBL/GenBank/DDBJ databases">
        <title>The sequence and de novo assembly of Larimichthys crocea genome using PacBio and Hi-C technologies.</title>
        <authorList>
            <person name="Xu P."/>
            <person name="Chen B."/>
            <person name="Zhou Z."/>
            <person name="Ke Q."/>
            <person name="Wu Y."/>
            <person name="Bai H."/>
            <person name="Pu F."/>
        </authorList>
    </citation>
    <scope>NUCLEOTIDE SEQUENCE</scope>
    <source>
        <tissue evidence="1">Muscle</tissue>
    </source>
</reference>
<comment type="caution">
    <text evidence="1">The sequence shown here is derived from an EMBL/GenBank/DDBJ whole genome shotgun (WGS) entry which is preliminary data.</text>
</comment>
<proteinExistence type="predicted"/>
<evidence type="ECO:0000313" key="1">
    <source>
        <dbReference type="EMBL" id="TMS14652.1"/>
    </source>
</evidence>